<dbReference type="AlphaFoldDB" id="A0A0E9VNK1"/>
<reference evidence="1" key="1">
    <citation type="submission" date="2014-11" db="EMBL/GenBank/DDBJ databases">
        <authorList>
            <person name="Amaro Gonzalez C."/>
        </authorList>
    </citation>
    <scope>NUCLEOTIDE SEQUENCE</scope>
</reference>
<reference evidence="1" key="2">
    <citation type="journal article" date="2015" name="Fish Shellfish Immunol.">
        <title>Early steps in the European eel (Anguilla anguilla)-Vibrio vulnificus interaction in the gills: Role of the RtxA13 toxin.</title>
        <authorList>
            <person name="Callol A."/>
            <person name="Pajuelo D."/>
            <person name="Ebbesson L."/>
            <person name="Teles M."/>
            <person name="MacKenzie S."/>
            <person name="Amaro C."/>
        </authorList>
    </citation>
    <scope>NUCLEOTIDE SEQUENCE</scope>
</reference>
<proteinExistence type="predicted"/>
<accession>A0A0E9VNK1</accession>
<name>A0A0E9VNK1_ANGAN</name>
<organism evidence="1">
    <name type="scientific">Anguilla anguilla</name>
    <name type="common">European freshwater eel</name>
    <name type="synonym">Muraena anguilla</name>
    <dbReference type="NCBI Taxonomy" id="7936"/>
    <lineage>
        <taxon>Eukaryota</taxon>
        <taxon>Metazoa</taxon>
        <taxon>Chordata</taxon>
        <taxon>Craniata</taxon>
        <taxon>Vertebrata</taxon>
        <taxon>Euteleostomi</taxon>
        <taxon>Actinopterygii</taxon>
        <taxon>Neopterygii</taxon>
        <taxon>Teleostei</taxon>
        <taxon>Anguilliformes</taxon>
        <taxon>Anguillidae</taxon>
        <taxon>Anguilla</taxon>
    </lineage>
</organism>
<sequence length="97" mass="10848">MNCKKIERHTVGIFYITLQRLADALIQSDLHNILNSIYLASIYTAGYVLKQFRLSTSLKGTMAVSYPVIDIQAQFLAHCATLPNFSSNVRGSHMLLS</sequence>
<evidence type="ECO:0000313" key="1">
    <source>
        <dbReference type="EMBL" id="JAH79647.1"/>
    </source>
</evidence>
<protein>
    <submittedName>
        <fullName evidence="1">Uncharacterized protein</fullName>
    </submittedName>
</protein>
<dbReference type="EMBL" id="GBXM01028930">
    <property type="protein sequence ID" value="JAH79647.1"/>
    <property type="molecule type" value="Transcribed_RNA"/>
</dbReference>